<reference evidence="1" key="1">
    <citation type="submission" date="2018-02" db="EMBL/GenBank/DDBJ databases">
        <title>Rhizophora mucronata_Transcriptome.</title>
        <authorList>
            <person name="Meera S.P."/>
            <person name="Sreeshan A."/>
            <person name="Augustine A."/>
        </authorList>
    </citation>
    <scope>NUCLEOTIDE SEQUENCE</scope>
    <source>
        <tissue evidence="1">Leaf</tissue>
    </source>
</reference>
<dbReference type="AlphaFoldDB" id="A0A2P2QXN5"/>
<dbReference type="EMBL" id="GGEC01091278">
    <property type="protein sequence ID" value="MBX71762.1"/>
    <property type="molecule type" value="Transcribed_RNA"/>
</dbReference>
<proteinExistence type="predicted"/>
<protein>
    <submittedName>
        <fullName evidence="1">Uncharacterized protein</fullName>
    </submittedName>
</protein>
<accession>A0A2P2QXN5</accession>
<name>A0A2P2QXN5_RHIMU</name>
<evidence type="ECO:0000313" key="1">
    <source>
        <dbReference type="EMBL" id="MBX71762.1"/>
    </source>
</evidence>
<sequence>MRNQKCFCGNVWPKISKELWQNLQL</sequence>
<organism evidence="1">
    <name type="scientific">Rhizophora mucronata</name>
    <name type="common">Asiatic mangrove</name>
    <dbReference type="NCBI Taxonomy" id="61149"/>
    <lineage>
        <taxon>Eukaryota</taxon>
        <taxon>Viridiplantae</taxon>
        <taxon>Streptophyta</taxon>
        <taxon>Embryophyta</taxon>
        <taxon>Tracheophyta</taxon>
        <taxon>Spermatophyta</taxon>
        <taxon>Magnoliopsida</taxon>
        <taxon>eudicotyledons</taxon>
        <taxon>Gunneridae</taxon>
        <taxon>Pentapetalae</taxon>
        <taxon>rosids</taxon>
        <taxon>fabids</taxon>
        <taxon>Malpighiales</taxon>
        <taxon>Rhizophoraceae</taxon>
        <taxon>Rhizophora</taxon>
    </lineage>
</organism>